<gene>
    <name evidence="6" type="ORF">RU08_13135</name>
</gene>
<dbReference type="EMBL" id="JXQW01000032">
    <property type="protein sequence ID" value="KIP99802.1"/>
    <property type="molecule type" value="Genomic_DNA"/>
</dbReference>
<dbReference type="GO" id="GO:0008800">
    <property type="term" value="F:beta-lactamase activity"/>
    <property type="evidence" value="ECO:0007669"/>
    <property type="project" value="UniProtKB-EC"/>
</dbReference>
<dbReference type="Gene3D" id="3.40.710.10">
    <property type="entry name" value="DD-peptidase/beta-lactamase superfamily"/>
    <property type="match status" value="1"/>
</dbReference>
<evidence type="ECO:0000256" key="1">
    <source>
        <dbReference type="ARBA" id="ARBA00001526"/>
    </source>
</evidence>
<dbReference type="InterPro" id="IPR045155">
    <property type="entry name" value="Beta-lactam_cat"/>
</dbReference>
<name>A0A0D0KS46_9PSED</name>
<evidence type="ECO:0000256" key="2">
    <source>
        <dbReference type="ARBA" id="ARBA00009009"/>
    </source>
</evidence>
<feature type="domain" description="Beta-lactamase class A catalytic" evidence="5">
    <location>
        <begin position="58"/>
        <end position="328"/>
    </location>
</feature>
<sequence length="361" mass="39336">MTHSIEDIPVKVWLAGTALLGCAAVSLWLWAAPQHDERFDALQQRLGELDEASPGRLGVYLLRPADGSQLNYHADRAWYLASATKAAIAIAVLQEVDAGNLQLDQQITLEESDRVDGSGGLVWEDAGARYSVRELIREMLQESDNTAADMLIRVIGEDLLNRRINDASGGDFGQITTLLRVRHELYGQLHPDARSLENRKIVEIAAAPLGPQRVEAVANVLDLQTDQLEISDLDEAYSRYYDSGLNSATLVAYGQLLGKLATGDLLNGDSSALLYDIMGLGGYDAYRLEAGLNEDLPFIQKTGTQQHRACHMGIANPQDERALVIVACAEDLDENDEAGTLFEQVGEAIDELLLNAAPARA</sequence>
<evidence type="ECO:0000259" key="5">
    <source>
        <dbReference type="Pfam" id="PF13354"/>
    </source>
</evidence>
<comment type="caution">
    <text evidence="6">The sequence shown here is derived from an EMBL/GenBank/DDBJ whole genome shotgun (WGS) entry which is preliminary data.</text>
</comment>
<reference evidence="6 7" key="1">
    <citation type="submission" date="2014-12" db="EMBL/GenBank/DDBJ databases">
        <title>16Stimator: statistical estimation of ribosomal gene copy numbers from draft genome assemblies.</title>
        <authorList>
            <person name="Perisin M.A."/>
            <person name="Vetter M."/>
            <person name="Gilbert J.A."/>
            <person name="Bergelson J."/>
        </authorList>
    </citation>
    <scope>NUCLEOTIDE SEQUENCE [LARGE SCALE GENOMIC DNA]</scope>
    <source>
        <strain evidence="6 7">MEJ086</strain>
    </source>
</reference>
<organism evidence="6 7">
    <name type="scientific">Pseudomonas fulva</name>
    <dbReference type="NCBI Taxonomy" id="47880"/>
    <lineage>
        <taxon>Bacteria</taxon>
        <taxon>Pseudomonadati</taxon>
        <taxon>Pseudomonadota</taxon>
        <taxon>Gammaproteobacteria</taxon>
        <taxon>Pseudomonadales</taxon>
        <taxon>Pseudomonadaceae</taxon>
        <taxon>Pseudomonas</taxon>
    </lineage>
</organism>
<keyword evidence="4" id="KW-0472">Membrane</keyword>
<accession>A0A0D0KS46</accession>
<evidence type="ECO:0000313" key="7">
    <source>
        <dbReference type="Proteomes" id="UP000032068"/>
    </source>
</evidence>
<feature type="transmembrane region" description="Helical" evidence="4">
    <location>
        <begin position="12"/>
        <end position="31"/>
    </location>
</feature>
<comment type="similarity">
    <text evidence="2">Belongs to the class-A beta-lactamase family.</text>
</comment>
<protein>
    <recommendedName>
        <fullName evidence="3">beta-lactamase</fullName>
        <ecNumber evidence="3">3.5.2.6</ecNumber>
    </recommendedName>
</protein>
<dbReference type="PANTHER" id="PTHR35333:SF3">
    <property type="entry name" value="BETA-LACTAMASE-TYPE TRANSPEPTIDASE FOLD CONTAINING PROTEIN"/>
    <property type="match status" value="1"/>
</dbReference>
<comment type="catalytic activity">
    <reaction evidence="1">
        <text>a beta-lactam + H2O = a substituted beta-amino acid</text>
        <dbReference type="Rhea" id="RHEA:20401"/>
        <dbReference type="ChEBI" id="CHEBI:15377"/>
        <dbReference type="ChEBI" id="CHEBI:35627"/>
        <dbReference type="ChEBI" id="CHEBI:140347"/>
        <dbReference type="EC" id="3.5.2.6"/>
    </reaction>
</comment>
<dbReference type="InterPro" id="IPR000871">
    <property type="entry name" value="Beta-lactam_class-A"/>
</dbReference>
<keyword evidence="4" id="KW-1133">Transmembrane helix</keyword>
<evidence type="ECO:0000256" key="4">
    <source>
        <dbReference type="SAM" id="Phobius"/>
    </source>
</evidence>
<proteinExistence type="inferred from homology"/>
<evidence type="ECO:0000256" key="3">
    <source>
        <dbReference type="ARBA" id="ARBA00012865"/>
    </source>
</evidence>
<dbReference type="EC" id="3.5.2.6" evidence="3"/>
<dbReference type="Pfam" id="PF13354">
    <property type="entry name" value="Beta-lactamase2"/>
    <property type="match status" value="1"/>
</dbReference>
<dbReference type="GO" id="GO:0046677">
    <property type="term" value="P:response to antibiotic"/>
    <property type="evidence" value="ECO:0007669"/>
    <property type="project" value="InterPro"/>
</dbReference>
<dbReference type="InterPro" id="IPR012338">
    <property type="entry name" value="Beta-lactam/transpept-like"/>
</dbReference>
<dbReference type="AlphaFoldDB" id="A0A0D0KS46"/>
<dbReference type="SUPFAM" id="SSF56601">
    <property type="entry name" value="beta-lactamase/transpeptidase-like"/>
    <property type="match status" value="1"/>
</dbReference>
<dbReference type="Proteomes" id="UP000032068">
    <property type="component" value="Unassembled WGS sequence"/>
</dbReference>
<keyword evidence="4" id="KW-0812">Transmembrane</keyword>
<dbReference type="GO" id="GO:0030655">
    <property type="term" value="P:beta-lactam antibiotic catabolic process"/>
    <property type="evidence" value="ECO:0007669"/>
    <property type="project" value="InterPro"/>
</dbReference>
<dbReference type="PANTHER" id="PTHR35333">
    <property type="entry name" value="BETA-LACTAMASE"/>
    <property type="match status" value="1"/>
</dbReference>
<evidence type="ECO:0000313" key="6">
    <source>
        <dbReference type="EMBL" id="KIP99802.1"/>
    </source>
</evidence>